<dbReference type="SUPFAM" id="SSF49503">
    <property type="entry name" value="Cupredoxins"/>
    <property type="match status" value="1"/>
</dbReference>
<keyword evidence="3" id="KW-1185">Reference proteome</keyword>
<evidence type="ECO:0000313" key="2">
    <source>
        <dbReference type="EMBL" id="MFC3051341.1"/>
    </source>
</evidence>
<sequence>MRFNVLGVSLALVASFCMAKANAEDLSVAVVDGSKNAVVGAIVSLMPVSDTIVLPKTEKTASIKQQNVMFSPFILPVQTGTLVTFPNMDKIRHHVYSFSSAKTFELKLYGQDETQQVLFDKKGVAALGCNIHDNMLAYIYVTDDPLFRVADQSGKASFSDLPVGDYEIHIWHPDQQKSMEGYAHAISLPEGGAKALELVFEMKSRRHTQQQPVENEY</sequence>
<protein>
    <submittedName>
        <fullName evidence="2">Methylamine utilization protein</fullName>
    </submittedName>
</protein>
<name>A0ABV7D3E8_9PROT</name>
<evidence type="ECO:0000256" key="1">
    <source>
        <dbReference type="SAM" id="SignalP"/>
    </source>
</evidence>
<organism evidence="2 3">
    <name type="scientific">Kordiimonas pumila</name>
    <dbReference type="NCBI Taxonomy" id="2161677"/>
    <lineage>
        <taxon>Bacteria</taxon>
        <taxon>Pseudomonadati</taxon>
        <taxon>Pseudomonadota</taxon>
        <taxon>Alphaproteobacteria</taxon>
        <taxon>Kordiimonadales</taxon>
        <taxon>Kordiimonadaceae</taxon>
        <taxon>Kordiimonas</taxon>
    </lineage>
</organism>
<proteinExistence type="predicted"/>
<gene>
    <name evidence="2" type="ORF">ACFOKA_05435</name>
</gene>
<dbReference type="RefSeq" id="WP_194211628.1">
    <property type="nucleotide sequence ID" value="NZ_CP061205.1"/>
</dbReference>
<keyword evidence="1" id="KW-0732">Signal</keyword>
<accession>A0ABV7D3E8</accession>
<comment type="caution">
    <text evidence="2">The sequence shown here is derived from an EMBL/GenBank/DDBJ whole genome shotgun (WGS) entry which is preliminary data.</text>
</comment>
<dbReference type="EMBL" id="JBHRSL010000002">
    <property type="protein sequence ID" value="MFC3051341.1"/>
    <property type="molecule type" value="Genomic_DNA"/>
</dbReference>
<feature type="chain" id="PRO_5045926637" evidence="1">
    <location>
        <begin position="24"/>
        <end position="217"/>
    </location>
</feature>
<dbReference type="InterPro" id="IPR008972">
    <property type="entry name" value="Cupredoxin"/>
</dbReference>
<dbReference type="Gene3D" id="2.60.40.420">
    <property type="entry name" value="Cupredoxins - blue copper proteins"/>
    <property type="match status" value="1"/>
</dbReference>
<evidence type="ECO:0000313" key="3">
    <source>
        <dbReference type="Proteomes" id="UP001595444"/>
    </source>
</evidence>
<dbReference type="Proteomes" id="UP001595444">
    <property type="component" value="Unassembled WGS sequence"/>
</dbReference>
<reference evidence="3" key="1">
    <citation type="journal article" date="2019" name="Int. J. Syst. Evol. Microbiol.">
        <title>The Global Catalogue of Microorganisms (GCM) 10K type strain sequencing project: providing services to taxonomists for standard genome sequencing and annotation.</title>
        <authorList>
            <consortium name="The Broad Institute Genomics Platform"/>
            <consortium name="The Broad Institute Genome Sequencing Center for Infectious Disease"/>
            <person name="Wu L."/>
            <person name="Ma J."/>
        </authorList>
    </citation>
    <scope>NUCLEOTIDE SEQUENCE [LARGE SCALE GENOMIC DNA]</scope>
    <source>
        <strain evidence="3">KCTC 62164</strain>
    </source>
</reference>
<feature type="signal peptide" evidence="1">
    <location>
        <begin position="1"/>
        <end position="23"/>
    </location>
</feature>